<dbReference type="PANTHER" id="PTHR33154:SF33">
    <property type="entry name" value="TRANSCRIPTIONAL REPRESSOR SDPR"/>
    <property type="match status" value="1"/>
</dbReference>
<dbReference type="RefSeq" id="WP_353067079.1">
    <property type="nucleotide sequence ID" value="NZ_CP132942.1"/>
</dbReference>
<keyword evidence="2" id="KW-0238">DNA-binding</keyword>
<dbReference type="SMART" id="SM00418">
    <property type="entry name" value="HTH_ARSR"/>
    <property type="match status" value="1"/>
</dbReference>
<dbReference type="Pfam" id="PF12840">
    <property type="entry name" value="HTH_20"/>
    <property type="match status" value="1"/>
</dbReference>
<accession>A0AAU7ZW26</accession>
<dbReference type="InterPro" id="IPR011991">
    <property type="entry name" value="ArsR-like_HTH"/>
</dbReference>
<name>A0AAU7ZW26_9BACT</name>
<sequence>MSSAADNLFRVLADPTRRAIFERLTREGDQTVHALTERAGVSQPMVSKHLSALKRARLVRNRRKGRETHYHARPEALAPLVDWMSHYGRFWHDRFDRLEDLLKRMDP</sequence>
<keyword evidence="3" id="KW-0804">Transcription</keyword>
<reference evidence="5" key="2">
    <citation type="journal article" date="2024" name="Environ. Microbiol.">
        <title>Genome analysis and description of Tunturibacter gen. nov. expands the diversity of Terriglobia in tundra soils.</title>
        <authorList>
            <person name="Messyasz A."/>
            <person name="Mannisto M.K."/>
            <person name="Kerkhof L.J."/>
            <person name="Haggblom M.M."/>
        </authorList>
    </citation>
    <scope>NUCLEOTIDE SEQUENCE</scope>
    <source>
        <strain evidence="5">X5P6</strain>
    </source>
</reference>
<dbReference type="KEGG" id="tpsc:RBB77_10140"/>
<dbReference type="PROSITE" id="PS50987">
    <property type="entry name" value="HTH_ARSR_2"/>
    <property type="match status" value="1"/>
</dbReference>
<protein>
    <submittedName>
        <fullName evidence="5">Metalloregulator ArsR/SmtB family transcription factor</fullName>
    </submittedName>
</protein>
<reference evidence="5" key="1">
    <citation type="submission" date="2023-08" db="EMBL/GenBank/DDBJ databases">
        <authorList>
            <person name="Messyasz A."/>
            <person name="Mannisto M.K."/>
            <person name="Kerkhof L.J."/>
            <person name="Haggblom M."/>
        </authorList>
    </citation>
    <scope>NUCLEOTIDE SEQUENCE</scope>
    <source>
        <strain evidence="5">X5P6</strain>
    </source>
</reference>
<dbReference type="InterPro" id="IPR051081">
    <property type="entry name" value="HTH_MetalResp_TranReg"/>
</dbReference>
<evidence type="ECO:0000256" key="1">
    <source>
        <dbReference type="ARBA" id="ARBA00023015"/>
    </source>
</evidence>
<evidence type="ECO:0000259" key="4">
    <source>
        <dbReference type="PROSITE" id="PS50987"/>
    </source>
</evidence>
<proteinExistence type="predicted"/>
<dbReference type="EMBL" id="CP132942">
    <property type="protein sequence ID" value="XCB35231.1"/>
    <property type="molecule type" value="Genomic_DNA"/>
</dbReference>
<dbReference type="GO" id="GO:0003677">
    <property type="term" value="F:DNA binding"/>
    <property type="evidence" value="ECO:0007669"/>
    <property type="project" value="UniProtKB-KW"/>
</dbReference>
<feature type="domain" description="HTH arsR-type" evidence="4">
    <location>
        <begin position="1"/>
        <end position="92"/>
    </location>
</feature>
<dbReference type="AlphaFoldDB" id="A0AAU7ZW26"/>
<dbReference type="PANTHER" id="PTHR33154">
    <property type="entry name" value="TRANSCRIPTIONAL REGULATOR, ARSR FAMILY"/>
    <property type="match status" value="1"/>
</dbReference>
<organism evidence="5">
    <name type="scientific">Tunturiibacter psychrotolerans</name>
    <dbReference type="NCBI Taxonomy" id="3069686"/>
    <lineage>
        <taxon>Bacteria</taxon>
        <taxon>Pseudomonadati</taxon>
        <taxon>Acidobacteriota</taxon>
        <taxon>Terriglobia</taxon>
        <taxon>Terriglobales</taxon>
        <taxon>Acidobacteriaceae</taxon>
        <taxon>Tunturiibacter</taxon>
    </lineage>
</organism>
<dbReference type="PRINTS" id="PR00778">
    <property type="entry name" value="HTHARSR"/>
</dbReference>
<evidence type="ECO:0000256" key="3">
    <source>
        <dbReference type="ARBA" id="ARBA00023163"/>
    </source>
</evidence>
<dbReference type="NCBIfam" id="NF033788">
    <property type="entry name" value="HTH_metalloreg"/>
    <property type="match status" value="1"/>
</dbReference>
<dbReference type="InterPro" id="IPR001845">
    <property type="entry name" value="HTH_ArsR_DNA-bd_dom"/>
</dbReference>
<evidence type="ECO:0000256" key="2">
    <source>
        <dbReference type="ARBA" id="ARBA00023125"/>
    </source>
</evidence>
<keyword evidence="1" id="KW-0805">Transcription regulation</keyword>
<dbReference type="Gene3D" id="1.10.10.10">
    <property type="entry name" value="Winged helix-like DNA-binding domain superfamily/Winged helix DNA-binding domain"/>
    <property type="match status" value="1"/>
</dbReference>
<gene>
    <name evidence="5" type="ORF">RBB77_10140</name>
</gene>
<evidence type="ECO:0000313" key="5">
    <source>
        <dbReference type="EMBL" id="XCB35231.1"/>
    </source>
</evidence>
<dbReference type="SUPFAM" id="SSF46785">
    <property type="entry name" value="Winged helix' DNA-binding domain"/>
    <property type="match status" value="1"/>
</dbReference>
<dbReference type="CDD" id="cd00090">
    <property type="entry name" value="HTH_ARSR"/>
    <property type="match status" value="1"/>
</dbReference>
<dbReference type="FunFam" id="1.10.10.10:FF:000496">
    <property type="entry name" value="ArsR family transcriptional regulator"/>
    <property type="match status" value="1"/>
</dbReference>
<dbReference type="GO" id="GO:0003700">
    <property type="term" value="F:DNA-binding transcription factor activity"/>
    <property type="evidence" value="ECO:0007669"/>
    <property type="project" value="InterPro"/>
</dbReference>
<dbReference type="InterPro" id="IPR036390">
    <property type="entry name" value="WH_DNA-bd_sf"/>
</dbReference>
<dbReference type="InterPro" id="IPR036388">
    <property type="entry name" value="WH-like_DNA-bd_sf"/>
</dbReference>